<gene>
    <name evidence="4" type="ORF">CEK71_01170</name>
</gene>
<keyword evidence="2" id="KW-0812">Transmembrane</keyword>
<evidence type="ECO:0000313" key="5">
    <source>
        <dbReference type="Proteomes" id="UP000197019"/>
    </source>
</evidence>
<dbReference type="GO" id="GO:0009279">
    <property type="term" value="C:cell outer membrane"/>
    <property type="evidence" value="ECO:0007669"/>
    <property type="project" value="UniProtKB-SubCell"/>
</dbReference>
<proteinExistence type="inferred from homology"/>
<dbReference type="Pfam" id="PF02321">
    <property type="entry name" value="OEP"/>
    <property type="match status" value="2"/>
</dbReference>
<comment type="similarity">
    <text evidence="1 2">Belongs to the outer membrane factor (OMF) (TC 1.B.17) family.</text>
</comment>
<keyword evidence="5" id="KW-1185">Reference proteome</keyword>
<dbReference type="Gene3D" id="2.20.200.10">
    <property type="entry name" value="Outer membrane efflux proteins (OEP)"/>
    <property type="match status" value="1"/>
</dbReference>
<dbReference type="PANTHER" id="PTHR30203">
    <property type="entry name" value="OUTER MEMBRANE CATION EFFLUX PROTEIN"/>
    <property type="match status" value="1"/>
</dbReference>
<sequence>MKTVYQPLWLAFFVLILMLPGCQDLPKRDAKASGISLPASWQTPNSDTSEAIPHWLSSFADPLLTALVHTGLSQNYDLQAAAARVQAARASAALAGAGRLPQLSFSPSYQNNNDVVSGRFSEFSALFDLSWEIDLWGRIRSSQQAAQHDAEAAVADLRGARLSLAARTAQTYFELVEAKRQVQVAEQSVSDRQAIGDLVRGRFNLGLTRGLDVRLVLTDLANAQARLADARNQVQTITRRLETLLGHYPEGKTLATTQLPAPPANLAEGLPAQLLVRRPDLVAAFARLRSADARLSSAQRALLPRLTLTASGGSASPALAEIIGPHAAAWNLAAGLTQPLFTGGRLQSGIYLQKALVTEALNNYRSTALNAFREVEQALAAEQWLQKQEQSLREAVAQTQESRKLAIYSYRQGLIQILTLLDSYRSTLEAQSAHLAVQRQLLNNRINLYLALGGDVDAIN</sequence>
<protein>
    <submittedName>
        <fullName evidence="4">Transporter</fullName>
    </submittedName>
</protein>
<dbReference type="Proteomes" id="UP000197019">
    <property type="component" value="Chromosome"/>
</dbReference>
<evidence type="ECO:0000313" key="4">
    <source>
        <dbReference type="EMBL" id="ASF44783.1"/>
    </source>
</evidence>
<comment type="subcellular location">
    <subcellularLocation>
        <location evidence="2">Cell outer membrane</location>
        <topology evidence="2">Lipid-anchor</topology>
    </subcellularLocation>
</comment>
<accession>A0A1Z4BU71</accession>
<dbReference type="InterPro" id="IPR010131">
    <property type="entry name" value="MdtP/NodT-like"/>
</dbReference>
<keyword evidence="2" id="KW-0564">Palmitate</keyword>
<dbReference type="PANTHER" id="PTHR30203:SF29">
    <property type="entry name" value="PROTEIN CYAE"/>
    <property type="match status" value="1"/>
</dbReference>
<keyword evidence="2" id="KW-0472">Membrane</keyword>
<dbReference type="Gene3D" id="1.20.1600.10">
    <property type="entry name" value="Outer membrane efflux proteins (OEP)"/>
    <property type="match status" value="1"/>
</dbReference>
<dbReference type="EMBL" id="CP022129">
    <property type="protein sequence ID" value="ASF44783.1"/>
    <property type="molecule type" value="Genomic_DNA"/>
</dbReference>
<keyword evidence="2" id="KW-0449">Lipoprotein</keyword>
<dbReference type="InterPro" id="IPR003423">
    <property type="entry name" value="OMP_efflux"/>
</dbReference>
<keyword evidence="3" id="KW-0175">Coiled coil</keyword>
<dbReference type="SUPFAM" id="SSF56954">
    <property type="entry name" value="Outer membrane efflux proteins (OEP)"/>
    <property type="match status" value="1"/>
</dbReference>
<dbReference type="NCBIfam" id="TIGR01845">
    <property type="entry name" value="outer_NodT"/>
    <property type="match status" value="1"/>
</dbReference>
<reference evidence="4 5" key="1">
    <citation type="submission" date="2017-06" db="EMBL/GenBank/DDBJ databases">
        <title>Genome Sequencing of the methanotroph Methylovulum psychrotolerants str. HV10-M2 isolated from a high-altitude environment.</title>
        <authorList>
            <person name="Mateos-Rivera A."/>
        </authorList>
    </citation>
    <scope>NUCLEOTIDE SEQUENCE [LARGE SCALE GENOMIC DNA]</scope>
    <source>
        <strain evidence="4 5">HV10_M2</strain>
    </source>
</reference>
<keyword evidence="2" id="KW-1134">Transmembrane beta strand</keyword>
<evidence type="ECO:0000256" key="3">
    <source>
        <dbReference type="SAM" id="Coils"/>
    </source>
</evidence>
<name>A0A1Z4BU71_9GAMM</name>
<dbReference type="KEGG" id="mpsy:CEK71_01170"/>
<dbReference type="OrthoDB" id="9770517at2"/>
<dbReference type="GO" id="GO:0015562">
    <property type="term" value="F:efflux transmembrane transporter activity"/>
    <property type="evidence" value="ECO:0007669"/>
    <property type="project" value="InterPro"/>
</dbReference>
<evidence type="ECO:0000256" key="1">
    <source>
        <dbReference type="ARBA" id="ARBA00007613"/>
    </source>
</evidence>
<dbReference type="AlphaFoldDB" id="A0A1Z4BU71"/>
<feature type="coiled-coil region" evidence="3">
    <location>
        <begin position="213"/>
        <end position="240"/>
    </location>
</feature>
<evidence type="ECO:0000256" key="2">
    <source>
        <dbReference type="RuleBase" id="RU362097"/>
    </source>
</evidence>
<dbReference type="RefSeq" id="WP_088617666.1">
    <property type="nucleotide sequence ID" value="NZ_CP022129.1"/>
</dbReference>
<organism evidence="4 5">
    <name type="scientific">Methylovulum psychrotolerans</name>
    <dbReference type="NCBI Taxonomy" id="1704499"/>
    <lineage>
        <taxon>Bacteria</taxon>
        <taxon>Pseudomonadati</taxon>
        <taxon>Pseudomonadota</taxon>
        <taxon>Gammaproteobacteria</taxon>
        <taxon>Methylococcales</taxon>
        <taxon>Methylococcaceae</taxon>
        <taxon>Methylovulum</taxon>
    </lineage>
</organism>